<feature type="non-terminal residue" evidence="2">
    <location>
        <position position="128"/>
    </location>
</feature>
<dbReference type="VEuPathDB" id="FungiDB:RhiirA1_483932"/>
<reference evidence="2 3" key="2">
    <citation type="submission" date="2017-10" db="EMBL/GenBank/DDBJ databases">
        <title>Genome analyses suggest a sexual origin of heterokaryosis in a supposedly ancient asexual fungus.</title>
        <authorList>
            <person name="Corradi N."/>
            <person name="Sedzielewska K."/>
            <person name="Noel J."/>
            <person name="Charron P."/>
            <person name="Farinelli L."/>
            <person name="Marton T."/>
            <person name="Kruger M."/>
            <person name="Pelin A."/>
            <person name="Brachmann A."/>
            <person name="Corradi N."/>
        </authorList>
    </citation>
    <scope>NUCLEOTIDE SEQUENCE [LARGE SCALE GENOMIC DNA]</scope>
    <source>
        <strain evidence="2 3">A1</strain>
    </source>
</reference>
<feature type="domain" description="CN hydrolase" evidence="1">
    <location>
        <begin position="5"/>
        <end position="128"/>
    </location>
</feature>
<name>A0A2N0QJV9_9GLOM</name>
<proteinExistence type="predicted"/>
<dbReference type="Proteomes" id="UP000232688">
    <property type="component" value="Unassembled WGS sequence"/>
</dbReference>
<accession>A0A2N0QJV9</accession>
<dbReference type="Pfam" id="PF00795">
    <property type="entry name" value="CN_hydrolase"/>
    <property type="match status" value="1"/>
</dbReference>
<dbReference type="SUPFAM" id="SSF56317">
    <property type="entry name" value="Carbon-nitrogen hydrolase"/>
    <property type="match status" value="1"/>
</dbReference>
<dbReference type="PANTHER" id="PTHR23088">
    <property type="entry name" value="NITRILASE-RELATED"/>
    <property type="match status" value="1"/>
</dbReference>
<protein>
    <submittedName>
        <fullName evidence="2">Carbon-nitrogen hydrolase</fullName>
    </submittedName>
</protein>
<dbReference type="InterPro" id="IPR003010">
    <property type="entry name" value="C-N_Hydrolase"/>
</dbReference>
<dbReference type="EMBL" id="LLXH01007802">
    <property type="protein sequence ID" value="PKC51352.1"/>
    <property type="molecule type" value="Genomic_DNA"/>
</dbReference>
<dbReference type="InterPro" id="IPR036526">
    <property type="entry name" value="C-N_Hydrolase_sf"/>
</dbReference>
<gene>
    <name evidence="2" type="ORF">RhiirA1_483932</name>
</gene>
<keyword evidence="2" id="KW-0378">Hydrolase</keyword>
<sequence length="128" mass="14776">MEQIVGVSAVQYHLHTIQSFDDFAKQVEHYIKAAEEFEADFVLFPEFFTTQLMSIGNDRGQALTINELPDFTDQYRSLFIDLAKRTKMHIIGGTHIIRKGDRLYNVAHLFYPDGRVAEQAKLHMTPTE</sequence>
<dbReference type="Gene3D" id="3.60.110.10">
    <property type="entry name" value="Carbon-nitrogen hydrolase"/>
    <property type="match status" value="1"/>
</dbReference>
<reference evidence="2 3" key="1">
    <citation type="submission" date="2017-10" db="EMBL/GenBank/DDBJ databases">
        <title>Extensive intraspecific genome diversity in a model arbuscular mycorrhizal fungus.</title>
        <authorList>
            <person name="Chen E.C.H."/>
            <person name="Morin E."/>
            <person name="Baudet D."/>
            <person name="Noel J."/>
            <person name="Ndikumana S."/>
            <person name="Charron P."/>
            <person name="St-Onge C."/>
            <person name="Giorgi J."/>
            <person name="Grigoriev I.V."/>
            <person name="Roux C."/>
            <person name="Martin F.M."/>
            <person name="Corradi N."/>
        </authorList>
    </citation>
    <scope>NUCLEOTIDE SEQUENCE [LARGE SCALE GENOMIC DNA]</scope>
    <source>
        <strain evidence="2 3">A1</strain>
    </source>
</reference>
<evidence type="ECO:0000313" key="3">
    <source>
        <dbReference type="Proteomes" id="UP000232688"/>
    </source>
</evidence>
<comment type="caution">
    <text evidence="2">The sequence shown here is derived from an EMBL/GenBank/DDBJ whole genome shotgun (WGS) entry which is preliminary data.</text>
</comment>
<evidence type="ECO:0000313" key="2">
    <source>
        <dbReference type="EMBL" id="PKC51352.1"/>
    </source>
</evidence>
<organism evidence="2 3">
    <name type="scientific">Rhizophagus irregularis</name>
    <dbReference type="NCBI Taxonomy" id="588596"/>
    <lineage>
        <taxon>Eukaryota</taxon>
        <taxon>Fungi</taxon>
        <taxon>Fungi incertae sedis</taxon>
        <taxon>Mucoromycota</taxon>
        <taxon>Glomeromycotina</taxon>
        <taxon>Glomeromycetes</taxon>
        <taxon>Glomerales</taxon>
        <taxon>Glomeraceae</taxon>
        <taxon>Rhizophagus</taxon>
    </lineage>
</organism>
<dbReference type="AlphaFoldDB" id="A0A2N0QJV9"/>
<dbReference type="PROSITE" id="PS50263">
    <property type="entry name" value="CN_HYDROLASE"/>
    <property type="match status" value="1"/>
</dbReference>
<evidence type="ECO:0000259" key="1">
    <source>
        <dbReference type="PROSITE" id="PS50263"/>
    </source>
</evidence>
<dbReference type="GO" id="GO:0016787">
    <property type="term" value="F:hydrolase activity"/>
    <property type="evidence" value="ECO:0007669"/>
    <property type="project" value="UniProtKB-KW"/>
</dbReference>
<dbReference type="PANTHER" id="PTHR23088:SF50">
    <property type="entry name" value="HYDROLASE YHCX"/>
    <property type="match status" value="1"/>
</dbReference>